<sequence>ITLIAPAYSDEDRKDKSLEPFCEEIILIDSAKERPHQEVEALHKRLNRPGFFLTGDGGFFQGIEDAFKLILKKKHFDTIIAEYSMMGQYLEANHSLIPADTTTIISVHECYTKAFELRAEKGEDISKNIIKELFNYEFRMYGTADKILTLTKEDADIFTNYAPNLKNKIRVVPHGVDTEFFTPPKEKSWDRNTKNILYLGNFQHYPNVDAVKNFINHCWNRILQEVPEARFYAVGFNPPQELLDLRSGNVIVQEGG</sequence>
<feature type="domain" description="Glycosyltransferase subfamily 4-like N-terminal" evidence="1">
    <location>
        <begin position="41"/>
        <end position="179"/>
    </location>
</feature>
<reference evidence="2" key="1">
    <citation type="journal article" date="2014" name="Front. Microbiol.">
        <title>High frequency of phylogenetically diverse reductive dehalogenase-homologous genes in deep subseafloor sedimentary metagenomes.</title>
        <authorList>
            <person name="Kawai M."/>
            <person name="Futagami T."/>
            <person name="Toyoda A."/>
            <person name="Takaki Y."/>
            <person name="Nishi S."/>
            <person name="Hori S."/>
            <person name="Arai W."/>
            <person name="Tsubouchi T."/>
            <person name="Morono Y."/>
            <person name="Uchiyama I."/>
            <person name="Ito T."/>
            <person name="Fujiyama A."/>
            <person name="Inagaki F."/>
            <person name="Takami H."/>
        </authorList>
    </citation>
    <scope>NUCLEOTIDE SEQUENCE</scope>
    <source>
        <strain evidence="2">Expedition CK06-06</strain>
    </source>
</reference>
<proteinExistence type="predicted"/>
<dbReference type="Gene3D" id="3.40.50.2000">
    <property type="entry name" value="Glycogen Phosphorylase B"/>
    <property type="match status" value="2"/>
</dbReference>
<dbReference type="SUPFAM" id="SSF53756">
    <property type="entry name" value="UDP-Glycosyltransferase/glycogen phosphorylase"/>
    <property type="match status" value="1"/>
</dbReference>
<gene>
    <name evidence="2" type="ORF">S03H2_54170</name>
</gene>
<feature type="non-terminal residue" evidence="2">
    <location>
        <position position="256"/>
    </location>
</feature>
<organism evidence="2">
    <name type="scientific">marine sediment metagenome</name>
    <dbReference type="NCBI Taxonomy" id="412755"/>
    <lineage>
        <taxon>unclassified sequences</taxon>
        <taxon>metagenomes</taxon>
        <taxon>ecological metagenomes</taxon>
    </lineage>
</organism>
<accession>X1H550</accession>
<dbReference type="Pfam" id="PF13439">
    <property type="entry name" value="Glyco_transf_4"/>
    <property type="match status" value="1"/>
</dbReference>
<dbReference type="AlphaFoldDB" id="X1H550"/>
<dbReference type="EMBL" id="BARU01034516">
    <property type="protein sequence ID" value="GAH64507.1"/>
    <property type="molecule type" value="Genomic_DNA"/>
</dbReference>
<feature type="non-terminal residue" evidence="2">
    <location>
        <position position="1"/>
    </location>
</feature>
<dbReference type="InterPro" id="IPR028098">
    <property type="entry name" value="Glyco_trans_4-like_N"/>
</dbReference>
<name>X1H550_9ZZZZ</name>
<comment type="caution">
    <text evidence="2">The sequence shown here is derived from an EMBL/GenBank/DDBJ whole genome shotgun (WGS) entry which is preliminary data.</text>
</comment>
<protein>
    <recommendedName>
        <fullName evidence="1">Glycosyltransferase subfamily 4-like N-terminal domain-containing protein</fullName>
    </recommendedName>
</protein>
<evidence type="ECO:0000313" key="2">
    <source>
        <dbReference type="EMBL" id="GAH64507.1"/>
    </source>
</evidence>
<evidence type="ECO:0000259" key="1">
    <source>
        <dbReference type="Pfam" id="PF13439"/>
    </source>
</evidence>